<dbReference type="Proteomes" id="UP001247542">
    <property type="component" value="Unassembled WGS sequence"/>
</dbReference>
<evidence type="ECO:0000256" key="7">
    <source>
        <dbReference type="HAMAP-Rule" id="MF_00902"/>
    </source>
</evidence>
<evidence type="ECO:0000256" key="6">
    <source>
        <dbReference type="ARBA" id="ARBA00023136"/>
    </source>
</evidence>
<keyword evidence="7" id="KW-0813">Transport</keyword>
<keyword evidence="4 7" id="KW-1133">Transmembrane helix</keyword>
<comment type="similarity">
    <text evidence="7">Belongs to the TatC family.</text>
</comment>
<keyword evidence="10" id="KW-1185">Reference proteome</keyword>
<organism evidence="9 10">
    <name type="scientific">Gleimia hominis</name>
    <dbReference type="NCBI Taxonomy" id="595468"/>
    <lineage>
        <taxon>Bacteria</taxon>
        <taxon>Bacillati</taxon>
        <taxon>Actinomycetota</taxon>
        <taxon>Actinomycetes</taxon>
        <taxon>Actinomycetales</taxon>
        <taxon>Actinomycetaceae</taxon>
        <taxon>Gleimia</taxon>
    </lineage>
</organism>
<comment type="subunit">
    <text evidence="7">The Tat system comprises two distinct complexes: a TatABC complex, containing multiple copies of TatA, TatB and TatC subunits, and a separate TatA complex, containing only TatA subunits. Substrates initially bind to the TatABC complex, which probably triggers association of the separate TatA complex to form the active translocon.</text>
</comment>
<evidence type="ECO:0000313" key="10">
    <source>
        <dbReference type="Proteomes" id="UP001247542"/>
    </source>
</evidence>
<feature type="region of interest" description="Disordered" evidence="8">
    <location>
        <begin position="250"/>
        <end position="275"/>
    </location>
</feature>
<dbReference type="Pfam" id="PF00902">
    <property type="entry name" value="TatC"/>
    <property type="match status" value="1"/>
</dbReference>
<dbReference type="EMBL" id="JASXSX010000001">
    <property type="protein sequence ID" value="MDT3767659.1"/>
    <property type="molecule type" value="Genomic_DNA"/>
</dbReference>
<protein>
    <recommendedName>
        <fullName evidence="7">Sec-independent protein translocase protein TatC</fullName>
    </recommendedName>
</protein>
<evidence type="ECO:0000256" key="5">
    <source>
        <dbReference type="ARBA" id="ARBA00023010"/>
    </source>
</evidence>
<evidence type="ECO:0000313" key="9">
    <source>
        <dbReference type="EMBL" id="MDT3767659.1"/>
    </source>
</evidence>
<evidence type="ECO:0000256" key="1">
    <source>
        <dbReference type="ARBA" id="ARBA00004141"/>
    </source>
</evidence>
<keyword evidence="2 7" id="KW-0812">Transmembrane</keyword>
<sequence length="275" mass="30912">MASKQRDPQGRMPLLEHLRELRKRLLIALVGILVGTIVAWFFYEPIFNYMAAPLAQLRAEGQQAELNFETVSAAFDLKLRISMFAGFLATTPWWMYQIWAYLAPALRKSEKIYILSFTFAGIILFVAGGATGVWIMPHAVHILTSFAPSSSVLLMKSSVYFTFYMRLVVVFGLSFTVPLVMVGLNFLGVVRARTLLKAWRWAVVIAFVFAAIANPLPDPWTMTFQALMLCGLYFLAVGIAFLRDRSVDKKRAKEDAQLNQALSRTGRKEPSDGEA</sequence>
<dbReference type="PRINTS" id="PR01840">
    <property type="entry name" value="TATCFAMILY"/>
</dbReference>
<comment type="subcellular location">
    <subcellularLocation>
        <location evidence="7">Cell membrane</location>
        <topology evidence="7">Multi-pass membrane protein</topology>
    </subcellularLocation>
    <subcellularLocation>
        <location evidence="1">Membrane</location>
        <topology evidence="1">Multi-pass membrane protein</topology>
    </subcellularLocation>
</comment>
<reference evidence="9 10" key="1">
    <citation type="submission" date="2023-06" db="EMBL/GenBank/DDBJ databases">
        <title>Draft genome sequence of Gleimia hominis type strain CCUG 57540T.</title>
        <authorList>
            <person name="Salva-Serra F."/>
            <person name="Cardew S."/>
            <person name="Jensie Markopoulos S."/>
            <person name="Ohlen M."/>
            <person name="Inganas E."/>
            <person name="Svensson-Stadler L."/>
            <person name="Moore E.R.B."/>
        </authorList>
    </citation>
    <scope>NUCLEOTIDE SEQUENCE [LARGE SCALE GENOMIC DNA]</scope>
    <source>
        <strain evidence="9 10">CCUG 57540</strain>
    </source>
</reference>
<comment type="caution">
    <text evidence="9">The sequence shown here is derived from an EMBL/GenBank/DDBJ whole genome shotgun (WGS) entry which is preliminary data.</text>
</comment>
<dbReference type="NCBIfam" id="TIGR00945">
    <property type="entry name" value="tatC"/>
    <property type="match status" value="1"/>
</dbReference>
<feature type="transmembrane region" description="Helical" evidence="7">
    <location>
        <begin position="21"/>
        <end position="43"/>
    </location>
</feature>
<name>A0ABU3IBA6_9ACTO</name>
<dbReference type="HAMAP" id="MF_00902">
    <property type="entry name" value="TatC"/>
    <property type="match status" value="1"/>
</dbReference>
<keyword evidence="3 7" id="KW-0653">Protein transport</keyword>
<feature type="transmembrane region" description="Helical" evidence="7">
    <location>
        <begin position="114"/>
        <end position="136"/>
    </location>
</feature>
<evidence type="ECO:0000256" key="3">
    <source>
        <dbReference type="ARBA" id="ARBA00022927"/>
    </source>
</evidence>
<dbReference type="InterPro" id="IPR002033">
    <property type="entry name" value="TatC"/>
</dbReference>
<evidence type="ECO:0000256" key="2">
    <source>
        <dbReference type="ARBA" id="ARBA00022692"/>
    </source>
</evidence>
<dbReference type="PANTHER" id="PTHR30371">
    <property type="entry name" value="SEC-INDEPENDENT PROTEIN TRANSLOCASE PROTEIN TATC"/>
    <property type="match status" value="1"/>
</dbReference>
<comment type="function">
    <text evidence="7">Part of the twin-arginine translocation (Tat) system that transports large folded proteins containing a characteristic twin-arginine motif in their signal peptide across membranes. Together with TatB, TatC is part of a receptor directly interacting with Tat signal peptides.</text>
</comment>
<accession>A0ABU3IBA6</accession>
<gene>
    <name evidence="7 9" type="primary">tatC</name>
    <name evidence="9" type="ORF">QS713_06230</name>
</gene>
<keyword evidence="5 7" id="KW-0811">Translocation</keyword>
<dbReference type="PANTHER" id="PTHR30371:SF0">
    <property type="entry name" value="SEC-INDEPENDENT PROTEIN TRANSLOCASE PROTEIN TATC, CHLOROPLASTIC-RELATED"/>
    <property type="match status" value="1"/>
</dbReference>
<keyword evidence="7" id="KW-1003">Cell membrane</keyword>
<evidence type="ECO:0000256" key="4">
    <source>
        <dbReference type="ARBA" id="ARBA00022989"/>
    </source>
</evidence>
<proteinExistence type="inferred from homology"/>
<feature type="transmembrane region" description="Helical" evidence="7">
    <location>
        <begin position="222"/>
        <end position="242"/>
    </location>
</feature>
<feature type="compositionally biased region" description="Basic and acidic residues" evidence="8">
    <location>
        <begin position="266"/>
        <end position="275"/>
    </location>
</feature>
<feature type="transmembrane region" description="Helical" evidence="7">
    <location>
        <begin position="163"/>
        <end position="186"/>
    </location>
</feature>
<dbReference type="RefSeq" id="WP_313273416.1">
    <property type="nucleotide sequence ID" value="NZ_JASXSX010000001.1"/>
</dbReference>
<evidence type="ECO:0000256" key="8">
    <source>
        <dbReference type="SAM" id="MobiDB-lite"/>
    </source>
</evidence>
<keyword evidence="6 7" id="KW-0472">Membrane</keyword>
<feature type="transmembrane region" description="Helical" evidence="7">
    <location>
        <begin position="81"/>
        <end position="102"/>
    </location>
</feature>
<feature type="transmembrane region" description="Helical" evidence="7">
    <location>
        <begin position="198"/>
        <end position="216"/>
    </location>
</feature>